<dbReference type="SUPFAM" id="SSF52768">
    <property type="entry name" value="Arginase/deacetylase"/>
    <property type="match status" value="1"/>
</dbReference>
<dbReference type="PROSITE" id="PS01053">
    <property type="entry name" value="ARGINASE_1"/>
    <property type="match status" value="1"/>
</dbReference>
<dbReference type="RefSeq" id="WP_006497931.1">
    <property type="nucleotide sequence ID" value="NZ_CADETK010000009.1"/>
</dbReference>
<sequence>MLCDSPKVPFLAQGCEPDTERVSATFAVLGAPYGVPYGPALLHCDASNAPDKVRERSFRYGRQIGHYDFDLQGTLFGDTGATCVDCGNLPGTLDVARNAAAVTSAVASLLERGAIPVVLGGDDSIPALCVRAFEAYGPLNVLQFDAHLDFRDEVNGERHGYSSPIRRIREMPFVRRIVQVGLRGSGSARPSDVEDALRSGNVLVPADVVHDEGIEAVTRHLVDDAPWFVTVDIDGLDPSIAPGVVAPMPGGLTFHQTRGVLRHLCANTRLAGIDVVEYHPALDVREMTALTIVRLLTNVIGTTARRIAR</sequence>
<comment type="similarity">
    <text evidence="1">Belongs to the arginase family. Agmatinase subfamily.</text>
</comment>
<name>A0A142PQU0_9BURK</name>
<evidence type="ECO:0000313" key="5">
    <source>
        <dbReference type="EMBL" id="MCW3712800.1"/>
    </source>
</evidence>
<dbReference type="EMBL" id="JYMX02000011">
    <property type="protein sequence ID" value="MCW3712800.1"/>
    <property type="molecule type" value="Genomic_DNA"/>
</dbReference>
<dbReference type="InterPro" id="IPR023696">
    <property type="entry name" value="Ureohydrolase_dom_sf"/>
</dbReference>
<dbReference type="GO" id="GO:0008783">
    <property type="term" value="F:agmatinase activity"/>
    <property type="evidence" value="ECO:0007669"/>
    <property type="project" value="TreeGrafter"/>
</dbReference>
<evidence type="ECO:0000256" key="4">
    <source>
        <dbReference type="RuleBase" id="RU003684"/>
    </source>
</evidence>
<evidence type="ECO:0000313" key="7">
    <source>
        <dbReference type="Proteomes" id="UP000188543"/>
    </source>
</evidence>
<keyword evidence="3 4" id="KW-0378">Hydrolase</keyword>
<comment type="caution">
    <text evidence="6">The sequence shown here is derived from an EMBL/GenBank/DDBJ whole genome shotgun (WGS) entry which is preliminary data.</text>
</comment>
<protein>
    <submittedName>
        <fullName evidence="5">Agmatinase</fullName>
    </submittedName>
    <submittedName>
        <fullName evidence="6">Amidohydrolase</fullName>
    </submittedName>
</protein>
<dbReference type="PANTHER" id="PTHR11358:SF26">
    <property type="entry name" value="GUANIDINO ACID HYDROLASE, MITOCHONDRIAL"/>
    <property type="match status" value="1"/>
</dbReference>
<dbReference type="OrthoDB" id="9789727at2"/>
<evidence type="ECO:0000313" key="6">
    <source>
        <dbReference type="EMBL" id="ONU78052.1"/>
    </source>
</evidence>
<reference evidence="5" key="5">
    <citation type="submission" date="2021-09" db="EMBL/GenBank/DDBJ databases">
        <authorList>
            <person name="Saroha T."/>
            <person name="Patil P."/>
            <person name="Gautam D.V."/>
            <person name="Patil D.P.B."/>
        </authorList>
    </citation>
    <scope>NUCLEOTIDE SEQUENCE</scope>
    <source>
        <strain evidence="5">BC-19</strain>
    </source>
</reference>
<reference evidence="5" key="1">
    <citation type="submission" date="2015-02" db="EMBL/GenBank/DDBJ databases">
        <authorList>
            <person name="Patil P.P."/>
            <person name="Midha S."/>
            <person name="Mali S."/>
            <person name="Gautam V."/>
            <person name="Dash L."/>
            <person name="Kumar S."/>
            <person name="Shastri J."/>
            <person name="Singhal L."/>
            <person name="Patil P.B."/>
        </authorList>
    </citation>
    <scope>NUCLEOTIDE SEQUENCE</scope>
    <source>
        <strain evidence="5">BC-19</strain>
    </source>
</reference>
<dbReference type="Pfam" id="PF00491">
    <property type="entry name" value="Arginase"/>
    <property type="match status" value="1"/>
</dbReference>
<reference evidence="6 7" key="2">
    <citation type="submission" date="2016-08" db="EMBL/GenBank/DDBJ databases">
        <authorList>
            <person name="Seilhamer J.J."/>
        </authorList>
    </citation>
    <scope>NUCLEOTIDE SEQUENCE [LARGE SCALE GENOMIC DNA]</scope>
    <source>
        <strain evidence="6 7">VC14762</strain>
    </source>
</reference>
<dbReference type="PROSITE" id="PS51409">
    <property type="entry name" value="ARGINASE_2"/>
    <property type="match status" value="1"/>
</dbReference>
<evidence type="ECO:0000313" key="8">
    <source>
        <dbReference type="Proteomes" id="UP000191686"/>
    </source>
</evidence>
<dbReference type="GO" id="GO:0046872">
    <property type="term" value="F:metal ion binding"/>
    <property type="evidence" value="ECO:0007669"/>
    <property type="project" value="UniProtKB-KW"/>
</dbReference>
<dbReference type="GO" id="GO:0033389">
    <property type="term" value="P:putrescine biosynthetic process from arginine, via agmatine"/>
    <property type="evidence" value="ECO:0007669"/>
    <property type="project" value="TreeGrafter"/>
</dbReference>
<gene>
    <name evidence="6" type="ORF">A8E72_29760</name>
    <name evidence="5" type="ORF">UE95_016035</name>
</gene>
<evidence type="ECO:0000256" key="3">
    <source>
        <dbReference type="ARBA" id="ARBA00022801"/>
    </source>
</evidence>
<dbReference type="EMBL" id="MUTJ01000091">
    <property type="protein sequence ID" value="ONU78052.1"/>
    <property type="molecule type" value="Genomic_DNA"/>
</dbReference>
<accession>A0A142PQU0</accession>
<evidence type="ECO:0000256" key="2">
    <source>
        <dbReference type="ARBA" id="ARBA00022723"/>
    </source>
</evidence>
<dbReference type="Proteomes" id="UP000191686">
    <property type="component" value="Unassembled WGS sequence"/>
</dbReference>
<dbReference type="PANTHER" id="PTHR11358">
    <property type="entry name" value="ARGINASE/AGMATINASE"/>
    <property type="match status" value="1"/>
</dbReference>
<organism evidence="6 7">
    <name type="scientific">Burkholderia cenocepacia</name>
    <dbReference type="NCBI Taxonomy" id="95486"/>
    <lineage>
        <taxon>Bacteria</taxon>
        <taxon>Pseudomonadati</taxon>
        <taxon>Pseudomonadota</taxon>
        <taxon>Betaproteobacteria</taxon>
        <taxon>Burkholderiales</taxon>
        <taxon>Burkholderiaceae</taxon>
        <taxon>Burkholderia</taxon>
        <taxon>Burkholderia cepacia complex</taxon>
    </lineage>
</organism>
<evidence type="ECO:0000256" key="1">
    <source>
        <dbReference type="ARBA" id="ARBA00009227"/>
    </source>
</evidence>
<dbReference type="CDD" id="cd11589">
    <property type="entry name" value="Agmatinase_like_1"/>
    <property type="match status" value="1"/>
</dbReference>
<reference evidence="5 8" key="3">
    <citation type="journal article" date="2017" name="Front. Microbiol.">
        <title>Genomics reveals a unique clone of Burkholderia cenocepacia harbouring an actively excising novel genomic island.</title>
        <authorList>
            <person name="Patil P."/>
            <person name="Mali S."/>
            <person name="Midha S."/>
            <person name="Gautam V."/>
            <person name="Dash L."/>
            <person name="Kumar S."/>
            <person name="Shastri J."/>
            <person name="Singhal L."/>
            <person name="Patil P.B."/>
        </authorList>
    </citation>
    <scope>NUCLEOTIDE SEQUENCE [LARGE SCALE GENOMIC DNA]</scope>
    <source>
        <strain evidence="5 8">BC-19</strain>
    </source>
</reference>
<proteinExistence type="inferred from homology"/>
<dbReference type="PIRSF" id="PIRSF036979">
    <property type="entry name" value="Arginase"/>
    <property type="match status" value="1"/>
</dbReference>
<dbReference type="InterPro" id="IPR020855">
    <property type="entry name" value="Ureohydrolase_Mn_BS"/>
</dbReference>
<dbReference type="AlphaFoldDB" id="A0A142PQU0"/>
<keyword evidence="2" id="KW-0479">Metal-binding</keyword>
<dbReference type="Proteomes" id="UP000188543">
    <property type="component" value="Unassembled WGS sequence"/>
</dbReference>
<dbReference type="Gene3D" id="3.40.800.10">
    <property type="entry name" value="Ureohydrolase domain"/>
    <property type="match status" value="1"/>
</dbReference>
<dbReference type="InterPro" id="IPR006035">
    <property type="entry name" value="Ureohydrolase"/>
</dbReference>
<reference evidence="5 8" key="4">
    <citation type="journal article" date="2017" name="Front. Microbiol.">
        <title>Genomics Reveals a Unique Clone of Burkholderia cenocepacia Harboring an Actively Excising Novel Genomic Island.</title>
        <authorList>
            <person name="Patil P.P."/>
            <person name="Mali S."/>
            <person name="Midha S."/>
            <person name="Gautam V."/>
            <person name="Dash L."/>
            <person name="Kumar S."/>
            <person name="Shastri J."/>
            <person name="Singhal L."/>
            <person name="Patil P.B."/>
        </authorList>
    </citation>
    <scope>NUCLEOTIDE SEQUENCE [LARGE SCALE GENOMIC DNA]</scope>
    <source>
        <strain evidence="5 8">BC-19</strain>
    </source>
</reference>